<keyword evidence="3" id="KW-0687">Ribonucleoprotein</keyword>
<name>A0A1J5T2J4_9ZZZZ</name>
<evidence type="ECO:0000313" key="5">
    <source>
        <dbReference type="EMBL" id="OIR15105.1"/>
    </source>
</evidence>
<dbReference type="CDD" id="cd01433">
    <property type="entry name" value="Ribosomal_L16_L10e"/>
    <property type="match status" value="1"/>
</dbReference>
<evidence type="ECO:0000256" key="3">
    <source>
        <dbReference type="ARBA" id="ARBA00023274"/>
    </source>
</evidence>
<dbReference type="HAMAP" id="MF_01342">
    <property type="entry name" value="Ribosomal_uL16"/>
    <property type="match status" value="1"/>
</dbReference>
<dbReference type="GO" id="GO:0019843">
    <property type="term" value="F:rRNA binding"/>
    <property type="evidence" value="ECO:0007669"/>
    <property type="project" value="InterPro"/>
</dbReference>
<organism evidence="5">
    <name type="scientific">mine drainage metagenome</name>
    <dbReference type="NCBI Taxonomy" id="410659"/>
    <lineage>
        <taxon>unclassified sequences</taxon>
        <taxon>metagenomes</taxon>
        <taxon>ecological metagenomes</taxon>
    </lineage>
</organism>
<dbReference type="SUPFAM" id="SSF54686">
    <property type="entry name" value="Ribosomal protein L16p/L10e"/>
    <property type="match status" value="1"/>
</dbReference>
<comment type="caution">
    <text evidence="5">The sequence shown here is derived from an EMBL/GenBank/DDBJ whole genome shotgun (WGS) entry which is preliminary data.</text>
</comment>
<dbReference type="PANTHER" id="PTHR12220">
    <property type="entry name" value="50S/60S RIBOSOMAL PROTEIN L16"/>
    <property type="match status" value="1"/>
</dbReference>
<evidence type="ECO:0000256" key="4">
    <source>
        <dbReference type="SAM" id="MobiDB-lite"/>
    </source>
</evidence>
<dbReference type="InterPro" id="IPR020798">
    <property type="entry name" value="Ribosomal_uL16_CS"/>
</dbReference>
<dbReference type="NCBIfam" id="TIGR01164">
    <property type="entry name" value="rplP_bact"/>
    <property type="match status" value="1"/>
</dbReference>
<dbReference type="FunFam" id="3.90.1170.10:FF:000001">
    <property type="entry name" value="50S ribosomal protein L16"/>
    <property type="match status" value="1"/>
</dbReference>
<dbReference type="Pfam" id="PF00252">
    <property type="entry name" value="Ribosomal_L16"/>
    <property type="match status" value="1"/>
</dbReference>
<dbReference type="PROSITE" id="PS00586">
    <property type="entry name" value="RIBOSOMAL_L16_1"/>
    <property type="match status" value="1"/>
</dbReference>
<dbReference type="GO" id="GO:0003735">
    <property type="term" value="F:structural constituent of ribosome"/>
    <property type="evidence" value="ECO:0007669"/>
    <property type="project" value="InterPro"/>
</dbReference>
<sequence>MALAPARTKYRKTQKGSRAGNAKRGNTLAFGEFGLQSLSRGPMTGQQIEAARVTISRHLKRKGKLWIRIFPHKPITKKPAEVRMGQGKGPVEYYVAQIKPGAVLFELAGVPATIAKEAFRLADAKLPFRCRFIMREGTAE</sequence>
<proteinExistence type="inferred from homology"/>
<feature type="region of interest" description="Disordered" evidence="4">
    <location>
        <begin position="1"/>
        <end position="24"/>
    </location>
</feature>
<dbReference type="InterPro" id="IPR000114">
    <property type="entry name" value="Ribosomal_uL16_bact-type"/>
</dbReference>
<dbReference type="Gene3D" id="3.90.1170.10">
    <property type="entry name" value="Ribosomal protein L10e/L16"/>
    <property type="match status" value="1"/>
</dbReference>
<accession>A0A1J5T2J4</accession>
<dbReference type="EMBL" id="MLJW01000010">
    <property type="protein sequence ID" value="OIR15105.1"/>
    <property type="molecule type" value="Genomic_DNA"/>
</dbReference>
<dbReference type="AlphaFoldDB" id="A0A1J5T2J4"/>
<gene>
    <name evidence="5" type="primary">rplP_2</name>
    <name evidence="5" type="ORF">GALL_42240</name>
</gene>
<dbReference type="InterPro" id="IPR036920">
    <property type="entry name" value="Ribosomal_uL16_sf"/>
</dbReference>
<dbReference type="PRINTS" id="PR00060">
    <property type="entry name" value="RIBOSOMALL16"/>
</dbReference>
<dbReference type="InterPro" id="IPR047873">
    <property type="entry name" value="Ribosomal_uL16"/>
</dbReference>
<dbReference type="GO" id="GO:0006412">
    <property type="term" value="P:translation"/>
    <property type="evidence" value="ECO:0007669"/>
    <property type="project" value="InterPro"/>
</dbReference>
<reference evidence="5" key="1">
    <citation type="submission" date="2016-10" db="EMBL/GenBank/DDBJ databases">
        <title>Sequence of Gallionella enrichment culture.</title>
        <authorList>
            <person name="Poehlein A."/>
            <person name="Muehling M."/>
            <person name="Daniel R."/>
        </authorList>
    </citation>
    <scope>NUCLEOTIDE SEQUENCE</scope>
</reference>
<dbReference type="GO" id="GO:0022625">
    <property type="term" value="C:cytosolic large ribosomal subunit"/>
    <property type="evidence" value="ECO:0007669"/>
    <property type="project" value="TreeGrafter"/>
</dbReference>
<evidence type="ECO:0000256" key="1">
    <source>
        <dbReference type="ARBA" id="ARBA00008931"/>
    </source>
</evidence>
<dbReference type="PANTHER" id="PTHR12220:SF13">
    <property type="entry name" value="LARGE RIBOSOMAL SUBUNIT PROTEIN UL16M"/>
    <property type="match status" value="1"/>
</dbReference>
<dbReference type="InterPro" id="IPR016180">
    <property type="entry name" value="Ribosomal_uL16_dom"/>
</dbReference>
<evidence type="ECO:0000256" key="2">
    <source>
        <dbReference type="ARBA" id="ARBA00022980"/>
    </source>
</evidence>
<comment type="similarity">
    <text evidence="1">Belongs to the universal ribosomal protein uL16 family.</text>
</comment>
<protein>
    <submittedName>
        <fullName evidence="5">50S ribosomal protein L16</fullName>
    </submittedName>
</protein>
<keyword evidence="2 5" id="KW-0689">Ribosomal protein</keyword>